<evidence type="ECO:0000256" key="5">
    <source>
        <dbReference type="PROSITE-ProRule" id="PRU00339"/>
    </source>
</evidence>
<accession>A0A2A4KA46</accession>
<evidence type="ECO:0000256" key="6">
    <source>
        <dbReference type="SAM" id="MobiDB-lite"/>
    </source>
</evidence>
<dbReference type="GO" id="GO:0003755">
    <property type="term" value="F:peptidyl-prolyl cis-trans isomerase activity"/>
    <property type="evidence" value="ECO:0007669"/>
    <property type="project" value="UniProtKB-KW"/>
</dbReference>
<dbReference type="InterPro" id="IPR019734">
    <property type="entry name" value="TPR_rpt"/>
</dbReference>
<reference evidence="8" key="1">
    <citation type="submission" date="2017-09" db="EMBL/GenBank/DDBJ databases">
        <title>Contemporary evolution of a Lepidopteran species, Heliothis virescens, in response to modern agricultural practices.</title>
        <authorList>
            <person name="Fritz M.L."/>
            <person name="Deyonke A.M."/>
            <person name="Papanicolaou A."/>
            <person name="Micinski S."/>
            <person name="Westbrook J."/>
            <person name="Gould F."/>
        </authorList>
    </citation>
    <scope>NUCLEOTIDE SEQUENCE [LARGE SCALE GENOMIC DNA]</scope>
    <source>
        <strain evidence="8">HvINT-</strain>
        <tissue evidence="8">Whole body</tissue>
    </source>
</reference>
<dbReference type="InterPro" id="IPR046357">
    <property type="entry name" value="PPIase_dom_sf"/>
</dbReference>
<proteinExistence type="inferred from homology"/>
<evidence type="ECO:0000256" key="3">
    <source>
        <dbReference type="ARBA" id="ARBA00022803"/>
    </source>
</evidence>
<dbReference type="GO" id="GO:0007283">
    <property type="term" value="P:spermatogenesis"/>
    <property type="evidence" value="ECO:0007669"/>
    <property type="project" value="TreeGrafter"/>
</dbReference>
<dbReference type="InterPro" id="IPR011990">
    <property type="entry name" value="TPR-like_helical_dom_sf"/>
</dbReference>
<dbReference type="GO" id="GO:0034587">
    <property type="term" value="P:piRNA processing"/>
    <property type="evidence" value="ECO:0007669"/>
    <property type="project" value="TreeGrafter"/>
</dbReference>
<dbReference type="SUPFAM" id="SSF48452">
    <property type="entry name" value="TPR-like"/>
    <property type="match status" value="1"/>
</dbReference>
<dbReference type="GO" id="GO:0005737">
    <property type="term" value="C:cytoplasm"/>
    <property type="evidence" value="ECO:0007669"/>
    <property type="project" value="TreeGrafter"/>
</dbReference>
<evidence type="ECO:0000259" key="7">
    <source>
        <dbReference type="PROSITE" id="PS50059"/>
    </source>
</evidence>
<sequence length="438" mass="49698">MSSKSLSFMLENGLNLNEVVTTGSILQINQDYDESDLNSEQKNDEAPMIDVLGQPVANFAVFSEKLVAIDKNNYVKKKIIEEGGGLPLHEGCTVSIAFSGYWENIPEPFDVVPIRKSLEVDLKDNGLLPGLEMAVNSMLVGETAAFLLSYKVMYGEMGVPPRIKPKADCVFYIKVIRSIITPPKGKINFSEPNMFQRVHHEVKLLYSSGSTLYGTSNYVAAIQLFKKAVNMLHKCRLADEKEERVQEKLLKKLYINLVVCYNKVKKPLMACSACNELNRLRSLWNNPKVLFQNAKALRMIGGYDEAHRRLQRAMNMQPGNEEMTAEYDLLMKTWNDSKKSTEKAEIVKQAAIGLVSAEFKKEVDDLVSNFKHNDSENQLIIPSYFSADEIAYFREVCIRENLFFNKLEKSDVPKEEEKQSSEENSNEFVLQKGTEIKN</sequence>
<dbReference type="InterPro" id="IPR001179">
    <property type="entry name" value="PPIase_FKBP_dom"/>
</dbReference>
<dbReference type="InterPro" id="IPR042282">
    <property type="entry name" value="FKBP6/shu"/>
</dbReference>
<protein>
    <recommendedName>
        <fullName evidence="4">peptidylprolyl isomerase</fullName>
        <ecNumber evidence="4">5.2.1.8</ecNumber>
    </recommendedName>
</protein>
<dbReference type="PROSITE" id="PS50005">
    <property type="entry name" value="TPR"/>
    <property type="match status" value="1"/>
</dbReference>
<dbReference type="PANTHER" id="PTHR46674">
    <property type="entry name" value="INACTIVE PEPTIDYL-PROLYL CIS-TRANS ISOMERASE FKBP6"/>
    <property type="match status" value="1"/>
</dbReference>
<dbReference type="Gene3D" id="3.10.50.40">
    <property type="match status" value="1"/>
</dbReference>
<comment type="similarity">
    <text evidence="1">Belongs to the FKBP6 family.</text>
</comment>
<dbReference type="EC" id="5.2.1.8" evidence="4"/>
<organism evidence="8">
    <name type="scientific">Heliothis virescens</name>
    <name type="common">Tobacco budworm moth</name>
    <dbReference type="NCBI Taxonomy" id="7102"/>
    <lineage>
        <taxon>Eukaryota</taxon>
        <taxon>Metazoa</taxon>
        <taxon>Ecdysozoa</taxon>
        <taxon>Arthropoda</taxon>
        <taxon>Hexapoda</taxon>
        <taxon>Insecta</taxon>
        <taxon>Pterygota</taxon>
        <taxon>Neoptera</taxon>
        <taxon>Endopterygota</taxon>
        <taxon>Lepidoptera</taxon>
        <taxon>Glossata</taxon>
        <taxon>Ditrysia</taxon>
        <taxon>Noctuoidea</taxon>
        <taxon>Noctuidae</taxon>
        <taxon>Heliothinae</taxon>
        <taxon>Heliothis</taxon>
    </lineage>
</organism>
<feature type="domain" description="PPIase FKBP-type" evidence="7">
    <location>
        <begin position="91"/>
        <end position="179"/>
    </location>
</feature>
<dbReference type="AlphaFoldDB" id="A0A2A4KA46"/>
<feature type="compositionally biased region" description="Basic and acidic residues" evidence="6">
    <location>
        <begin position="409"/>
        <end position="421"/>
    </location>
</feature>
<dbReference type="SUPFAM" id="SSF54534">
    <property type="entry name" value="FKBP-like"/>
    <property type="match status" value="1"/>
</dbReference>
<keyword evidence="3 5" id="KW-0802">TPR repeat</keyword>
<dbReference type="EMBL" id="NWSH01000013">
    <property type="protein sequence ID" value="PCG80856.1"/>
    <property type="molecule type" value="Genomic_DNA"/>
</dbReference>
<feature type="region of interest" description="Disordered" evidence="6">
    <location>
        <begin position="409"/>
        <end position="438"/>
    </location>
</feature>
<keyword evidence="4" id="KW-0413">Isomerase</keyword>
<feature type="repeat" description="TPR" evidence="5">
    <location>
        <begin position="287"/>
        <end position="320"/>
    </location>
</feature>
<evidence type="ECO:0000313" key="8">
    <source>
        <dbReference type="EMBL" id="PCG80856.1"/>
    </source>
</evidence>
<keyword evidence="2" id="KW-0677">Repeat</keyword>
<evidence type="ECO:0000256" key="4">
    <source>
        <dbReference type="PROSITE-ProRule" id="PRU00277"/>
    </source>
</evidence>
<dbReference type="Gene3D" id="1.25.40.10">
    <property type="entry name" value="Tetratricopeptide repeat domain"/>
    <property type="match status" value="1"/>
</dbReference>
<dbReference type="STRING" id="7102.A0A2A4KA46"/>
<dbReference type="GO" id="GO:0051879">
    <property type="term" value="F:Hsp90 protein binding"/>
    <property type="evidence" value="ECO:0007669"/>
    <property type="project" value="TreeGrafter"/>
</dbReference>
<name>A0A2A4KA46_HELVI</name>
<comment type="catalytic activity">
    <reaction evidence="4">
        <text>[protein]-peptidylproline (omega=180) = [protein]-peptidylproline (omega=0)</text>
        <dbReference type="Rhea" id="RHEA:16237"/>
        <dbReference type="Rhea" id="RHEA-COMP:10747"/>
        <dbReference type="Rhea" id="RHEA-COMP:10748"/>
        <dbReference type="ChEBI" id="CHEBI:83833"/>
        <dbReference type="ChEBI" id="CHEBI:83834"/>
        <dbReference type="EC" id="5.2.1.8"/>
    </reaction>
</comment>
<dbReference type="PANTHER" id="PTHR46674:SF1">
    <property type="entry name" value="INACTIVE PEPTIDYL-PROLYL CIS-TRANS ISOMERASE FKBP6"/>
    <property type="match status" value="1"/>
</dbReference>
<evidence type="ECO:0000256" key="1">
    <source>
        <dbReference type="ARBA" id="ARBA00009648"/>
    </source>
</evidence>
<dbReference type="Pfam" id="PF00254">
    <property type="entry name" value="FKBP_C"/>
    <property type="match status" value="1"/>
</dbReference>
<keyword evidence="4" id="KW-0697">Rotamase</keyword>
<gene>
    <name evidence="8" type="ORF">B5V51_1116</name>
</gene>
<comment type="caution">
    <text evidence="8">The sequence shown here is derived from an EMBL/GenBank/DDBJ whole genome shotgun (WGS) entry which is preliminary data.</text>
</comment>
<evidence type="ECO:0000256" key="2">
    <source>
        <dbReference type="ARBA" id="ARBA00022737"/>
    </source>
</evidence>
<dbReference type="PROSITE" id="PS50059">
    <property type="entry name" value="FKBP_PPIASE"/>
    <property type="match status" value="1"/>
</dbReference>